<sequence>MTTHTASATVTTTRTDATKGTARRIGHIGLWVLRGLAAAVFLFSAFPKLTASPEAVAGFAQIGFAEWFIYLLGALEVAGALGLLIRPLSGLAALCLTLLMIGAVTTQIVAFGGMMVEFPAVTGVVTAVIAYGCRHSLIELRNLLRSAR</sequence>
<keyword evidence="4 5" id="KW-0472">Membrane</keyword>
<dbReference type="RefSeq" id="WP_147131192.1">
    <property type="nucleotide sequence ID" value="NZ_BAABIJ010000009.1"/>
</dbReference>
<dbReference type="AlphaFoldDB" id="A0A562VGV0"/>
<evidence type="ECO:0000256" key="1">
    <source>
        <dbReference type="ARBA" id="ARBA00004141"/>
    </source>
</evidence>
<evidence type="ECO:0000313" key="6">
    <source>
        <dbReference type="EMBL" id="TWJ17125.1"/>
    </source>
</evidence>
<feature type="transmembrane region" description="Helical" evidence="5">
    <location>
        <begin position="118"/>
        <end position="138"/>
    </location>
</feature>
<evidence type="ECO:0000313" key="7">
    <source>
        <dbReference type="Proteomes" id="UP000321617"/>
    </source>
</evidence>
<evidence type="ECO:0000256" key="3">
    <source>
        <dbReference type="ARBA" id="ARBA00022989"/>
    </source>
</evidence>
<dbReference type="EMBL" id="VLLL01000001">
    <property type="protein sequence ID" value="TWJ17125.1"/>
    <property type="molecule type" value="Genomic_DNA"/>
</dbReference>
<feature type="transmembrane region" description="Helical" evidence="5">
    <location>
        <begin position="28"/>
        <end position="47"/>
    </location>
</feature>
<gene>
    <name evidence="6" type="ORF">LX16_0041</name>
</gene>
<dbReference type="GO" id="GO:0016020">
    <property type="term" value="C:membrane"/>
    <property type="evidence" value="ECO:0007669"/>
    <property type="project" value="UniProtKB-SubCell"/>
</dbReference>
<evidence type="ECO:0000256" key="5">
    <source>
        <dbReference type="SAM" id="Phobius"/>
    </source>
</evidence>
<dbReference type="InterPro" id="IPR032808">
    <property type="entry name" value="DoxX"/>
</dbReference>
<reference evidence="6 7" key="1">
    <citation type="journal article" date="2013" name="Stand. Genomic Sci.">
        <title>Genomic Encyclopedia of Type Strains, Phase I: The one thousand microbial genomes (KMG-I) project.</title>
        <authorList>
            <person name="Kyrpides N.C."/>
            <person name="Woyke T."/>
            <person name="Eisen J.A."/>
            <person name="Garrity G."/>
            <person name="Lilburn T.G."/>
            <person name="Beck B.J."/>
            <person name="Whitman W.B."/>
            <person name="Hugenholtz P."/>
            <person name="Klenk H.P."/>
        </authorList>
    </citation>
    <scope>NUCLEOTIDE SEQUENCE [LARGE SCALE GENOMIC DNA]</scope>
    <source>
        <strain evidence="6 7">DSM 45044</strain>
    </source>
</reference>
<organism evidence="6 7">
    <name type="scientific">Stackebrandtia albiflava</name>
    <dbReference type="NCBI Taxonomy" id="406432"/>
    <lineage>
        <taxon>Bacteria</taxon>
        <taxon>Bacillati</taxon>
        <taxon>Actinomycetota</taxon>
        <taxon>Actinomycetes</taxon>
        <taxon>Glycomycetales</taxon>
        <taxon>Glycomycetaceae</taxon>
        <taxon>Stackebrandtia</taxon>
    </lineage>
</organism>
<evidence type="ECO:0000256" key="4">
    <source>
        <dbReference type="ARBA" id="ARBA00023136"/>
    </source>
</evidence>
<comment type="caution">
    <text evidence="6">The sequence shown here is derived from an EMBL/GenBank/DDBJ whole genome shotgun (WGS) entry which is preliminary data.</text>
</comment>
<keyword evidence="7" id="KW-1185">Reference proteome</keyword>
<dbReference type="Pfam" id="PF13564">
    <property type="entry name" value="DoxX_2"/>
    <property type="match status" value="1"/>
</dbReference>
<comment type="subcellular location">
    <subcellularLocation>
        <location evidence="1">Membrane</location>
        <topology evidence="1">Multi-pass membrane protein</topology>
    </subcellularLocation>
</comment>
<dbReference type="OrthoDB" id="3576439at2"/>
<proteinExistence type="predicted"/>
<feature type="transmembrane region" description="Helical" evidence="5">
    <location>
        <begin position="67"/>
        <end position="84"/>
    </location>
</feature>
<keyword evidence="2 5" id="KW-0812">Transmembrane</keyword>
<name>A0A562VGV0_9ACTN</name>
<evidence type="ECO:0000256" key="2">
    <source>
        <dbReference type="ARBA" id="ARBA00022692"/>
    </source>
</evidence>
<keyword evidence="3 5" id="KW-1133">Transmembrane helix</keyword>
<accession>A0A562VGV0</accession>
<dbReference type="Proteomes" id="UP000321617">
    <property type="component" value="Unassembled WGS sequence"/>
</dbReference>
<protein>
    <submittedName>
        <fullName evidence="6">DoxX-like protein</fullName>
    </submittedName>
</protein>
<feature type="transmembrane region" description="Helical" evidence="5">
    <location>
        <begin position="91"/>
        <end position="112"/>
    </location>
</feature>